<evidence type="ECO:0000313" key="2">
    <source>
        <dbReference type="EMBL" id="CAL1393290.1"/>
    </source>
</evidence>
<feature type="region of interest" description="Disordered" evidence="1">
    <location>
        <begin position="1"/>
        <end position="22"/>
    </location>
</feature>
<accession>A0AAV2F762</accession>
<dbReference type="EMBL" id="OZ034819">
    <property type="protein sequence ID" value="CAL1393290.1"/>
    <property type="molecule type" value="Genomic_DNA"/>
</dbReference>
<name>A0AAV2F762_9ROSI</name>
<reference evidence="2 3" key="1">
    <citation type="submission" date="2024-04" db="EMBL/GenBank/DDBJ databases">
        <authorList>
            <person name="Fracassetti M."/>
        </authorList>
    </citation>
    <scope>NUCLEOTIDE SEQUENCE [LARGE SCALE GENOMIC DNA]</scope>
</reference>
<evidence type="ECO:0000313" key="3">
    <source>
        <dbReference type="Proteomes" id="UP001497516"/>
    </source>
</evidence>
<gene>
    <name evidence="2" type="ORF">LTRI10_LOCUS33878</name>
</gene>
<sequence length="90" mass="10555">MVAQRGGDQRDTFHHRSPYSSTQEILVEHEELLKSVEEKKRDLKQLCSRIKQDRLFDIIYKEKEEVVEEEGISKVDNQVDLDNPSIDKLA</sequence>
<dbReference type="AlphaFoldDB" id="A0AAV2F762"/>
<proteinExistence type="predicted"/>
<organism evidence="2 3">
    <name type="scientific">Linum trigynum</name>
    <dbReference type="NCBI Taxonomy" id="586398"/>
    <lineage>
        <taxon>Eukaryota</taxon>
        <taxon>Viridiplantae</taxon>
        <taxon>Streptophyta</taxon>
        <taxon>Embryophyta</taxon>
        <taxon>Tracheophyta</taxon>
        <taxon>Spermatophyta</taxon>
        <taxon>Magnoliopsida</taxon>
        <taxon>eudicotyledons</taxon>
        <taxon>Gunneridae</taxon>
        <taxon>Pentapetalae</taxon>
        <taxon>rosids</taxon>
        <taxon>fabids</taxon>
        <taxon>Malpighiales</taxon>
        <taxon>Linaceae</taxon>
        <taxon>Linum</taxon>
    </lineage>
</organism>
<keyword evidence="3" id="KW-1185">Reference proteome</keyword>
<protein>
    <submittedName>
        <fullName evidence="2">Uncharacterized protein</fullName>
    </submittedName>
</protein>
<dbReference type="Proteomes" id="UP001497516">
    <property type="component" value="Chromosome 6"/>
</dbReference>
<evidence type="ECO:0000256" key="1">
    <source>
        <dbReference type="SAM" id="MobiDB-lite"/>
    </source>
</evidence>